<dbReference type="AlphaFoldDB" id="A0A5D3BJ10"/>
<keyword evidence="1" id="KW-0378">Hydrolase</keyword>
<protein>
    <submittedName>
        <fullName evidence="1">Gag protease polyprotein</fullName>
    </submittedName>
</protein>
<sequence>MSQNDLLPLVREVGCIQPGGQPTVQATNPATPITHANLAAMEYRECLLQQDQGAGAPQQDKVFATNKPEADRASTIVIGMNWLVANHTSIDCSRKKVVFNPPTGTNFNFEGVGTVVLPKVIIVMKVSQQLNQELPGLPPHTKIDFTIKLEPGIVPISRVSYRMASAKLKELKVQLQELLDKGFI</sequence>
<dbReference type="PANTHER" id="PTHR15503:SF45">
    <property type="entry name" value="RNA-DIRECTED DNA POLYMERASE HOMOLOG"/>
    <property type="match status" value="1"/>
</dbReference>
<proteinExistence type="predicted"/>
<dbReference type="Pfam" id="PF08284">
    <property type="entry name" value="RVP_2"/>
    <property type="match status" value="1"/>
</dbReference>
<dbReference type="SUPFAM" id="SSF56672">
    <property type="entry name" value="DNA/RNA polymerases"/>
    <property type="match status" value="1"/>
</dbReference>
<gene>
    <name evidence="1" type="ORF">E5676_scaffold429G00240</name>
</gene>
<accession>A0A5D3BJ10</accession>
<dbReference type="GO" id="GO:0008233">
    <property type="term" value="F:peptidase activity"/>
    <property type="evidence" value="ECO:0007669"/>
    <property type="project" value="UniProtKB-KW"/>
</dbReference>
<evidence type="ECO:0000313" key="2">
    <source>
        <dbReference type="Proteomes" id="UP000321947"/>
    </source>
</evidence>
<dbReference type="PANTHER" id="PTHR15503">
    <property type="entry name" value="LDOC1 RELATED"/>
    <property type="match status" value="1"/>
</dbReference>
<dbReference type="InterPro" id="IPR032567">
    <property type="entry name" value="RTL1-rel"/>
</dbReference>
<dbReference type="GO" id="GO:0006508">
    <property type="term" value="P:proteolysis"/>
    <property type="evidence" value="ECO:0007669"/>
    <property type="project" value="UniProtKB-KW"/>
</dbReference>
<dbReference type="Gene3D" id="3.10.10.10">
    <property type="entry name" value="HIV Type 1 Reverse Transcriptase, subunit A, domain 1"/>
    <property type="match status" value="1"/>
</dbReference>
<evidence type="ECO:0000313" key="1">
    <source>
        <dbReference type="EMBL" id="TYJ98691.1"/>
    </source>
</evidence>
<dbReference type="Proteomes" id="UP000321947">
    <property type="component" value="Unassembled WGS sequence"/>
</dbReference>
<dbReference type="InterPro" id="IPR043502">
    <property type="entry name" value="DNA/RNA_pol_sf"/>
</dbReference>
<comment type="caution">
    <text evidence="1">The sequence shown here is derived from an EMBL/GenBank/DDBJ whole genome shotgun (WGS) entry which is preliminary data.</text>
</comment>
<name>A0A5D3BJ10_CUCMM</name>
<keyword evidence="1" id="KW-0645">Protease</keyword>
<organism evidence="1 2">
    <name type="scientific">Cucumis melo var. makuwa</name>
    <name type="common">Oriental melon</name>
    <dbReference type="NCBI Taxonomy" id="1194695"/>
    <lineage>
        <taxon>Eukaryota</taxon>
        <taxon>Viridiplantae</taxon>
        <taxon>Streptophyta</taxon>
        <taxon>Embryophyta</taxon>
        <taxon>Tracheophyta</taxon>
        <taxon>Spermatophyta</taxon>
        <taxon>Magnoliopsida</taxon>
        <taxon>eudicotyledons</taxon>
        <taxon>Gunneridae</taxon>
        <taxon>Pentapetalae</taxon>
        <taxon>rosids</taxon>
        <taxon>fabids</taxon>
        <taxon>Cucurbitales</taxon>
        <taxon>Cucurbitaceae</taxon>
        <taxon>Benincaseae</taxon>
        <taxon>Cucumis</taxon>
    </lineage>
</organism>
<reference evidence="1 2" key="1">
    <citation type="submission" date="2019-08" db="EMBL/GenBank/DDBJ databases">
        <title>Draft genome sequences of two oriental melons (Cucumis melo L. var makuwa).</title>
        <authorList>
            <person name="Kwon S.-Y."/>
        </authorList>
    </citation>
    <scope>NUCLEOTIDE SEQUENCE [LARGE SCALE GENOMIC DNA]</scope>
    <source>
        <strain evidence="2">cv. Chang Bougi</strain>
        <tissue evidence="1">Leaf</tissue>
    </source>
</reference>
<dbReference type="EMBL" id="SSTD01017952">
    <property type="protein sequence ID" value="TYJ98691.1"/>
    <property type="molecule type" value="Genomic_DNA"/>
</dbReference>